<keyword evidence="2 6" id="KW-0812">Transmembrane</keyword>
<evidence type="ECO:0000256" key="5">
    <source>
        <dbReference type="ARBA" id="ARBA00023180"/>
    </source>
</evidence>
<evidence type="ECO:0000259" key="7">
    <source>
        <dbReference type="PROSITE" id="PS50850"/>
    </source>
</evidence>
<dbReference type="Proteomes" id="UP000622797">
    <property type="component" value="Unassembled WGS sequence"/>
</dbReference>
<feature type="transmembrane region" description="Helical" evidence="6">
    <location>
        <begin position="147"/>
        <end position="170"/>
    </location>
</feature>
<evidence type="ECO:0000256" key="6">
    <source>
        <dbReference type="SAM" id="Phobius"/>
    </source>
</evidence>
<evidence type="ECO:0000256" key="2">
    <source>
        <dbReference type="ARBA" id="ARBA00022692"/>
    </source>
</evidence>
<dbReference type="PROSITE" id="PS50850">
    <property type="entry name" value="MFS"/>
    <property type="match status" value="1"/>
</dbReference>
<feature type="transmembrane region" description="Helical" evidence="6">
    <location>
        <begin position="466"/>
        <end position="492"/>
    </location>
</feature>
<feature type="domain" description="Major facilitator superfamily (MFS) profile" evidence="7">
    <location>
        <begin position="46"/>
        <end position="524"/>
    </location>
</feature>
<dbReference type="InterPro" id="IPR036259">
    <property type="entry name" value="MFS_trans_sf"/>
</dbReference>
<dbReference type="InterPro" id="IPR020846">
    <property type="entry name" value="MFS_dom"/>
</dbReference>
<accession>A0A8H4TK51</accession>
<dbReference type="OrthoDB" id="5215911at2759"/>
<dbReference type="PANTHER" id="PTHR23502">
    <property type="entry name" value="MAJOR FACILITATOR SUPERFAMILY"/>
    <property type="match status" value="1"/>
</dbReference>
<dbReference type="GO" id="GO:0022857">
    <property type="term" value="F:transmembrane transporter activity"/>
    <property type="evidence" value="ECO:0007669"/>
    <property type="project" value="InterPro"/>
</dbReference>
<evidence type="ECO:0000256" key="4">
    <source>
        <dbReference type="ARBA" id="ARBA00023136"/>
    </source>
</evidence>
<dbReference type="SUPFAM" id="SSF103473">
    <property type="entry name" value="MFS general substrate transporter"/>
    <property type="match status" value="1"/>
</dbReference>
<evidence type="ECO:0000256" key="3">
    <source>
        <dbReference type="ARBA" id="ARBA00022989"/>
    </source>
</evidence>
<name>A0A8H4TK51_9HYPO</name>
<evidence type="ECO:0000313" key="9">
    <source>
        <dbReference type="Proteomes" id="UP000622797"/>
    </source>
</evidence>
<feature type="transmembrane region" description="Helical" evidence="6">
    <location>
        <begin position="504"/>
        <end position="526"/>
    </location>
</feature>
<dbReference type="Gene3D" id="1.20.1250.20">
    <property type="entry name" value="MFS general substrate transporter like domains"/>
    <property type="match status" value="1"/>
</dbReference>
<protein>
    <recommendedName>
        <fullName evidence="7">Major facilitator superfamily (MFS) profile domain-containing protein</fullName>
    </recommendedName>
</protein>
<feature type="transmembrane region" description="Helical" evidence="6">
    <location>
        <begin position="435"/>
        <end position="454"/>
    </location>
</feature>
<dbReference type="EMBL" id="JABEXW010000665">
    <property type="protein sequence ID" value="KAF4959376.1"/>
    <property type="molecule type" value="Genomic_DNA"/>
</dbReference>
<evidence type="ECO:0000313" key="8">
    <source>
        <dbReference type="EMBL" id="KAF4959376.1"/>
    </source>
</evidence>
<keyword evidence="5" id="KW-0325">Glycoprotein</keyword>
<feature type="transmembrane region" description="Helical" evidence="6">
    <location>
        <begin position="118"/>
        <end position="135"/>
    </location>
</feature>
<reference evidence="8" key="2">
    <citation type="submission" date="2020-05" db="EMBL/GenBank/DDBJ databases">
        <authorList>
            <person name="Kim H.-S."/>
            <person name="Proctor R.H."/>
            <person name="Brown D.W."/>
        </authorList>
    </citation>
    <scope>NUCLEOTIDE SEQUENCE</scope>
    <source>
        <strain evidence="8">NRRL 20472</strain>
    </source>
</reference>
<sequence>MPSENTTISIDALPPGTQRINDLQSSHIILAPQPSSDPNQPLNWSPMRKTVHITLLSLYSMMMFAIPCMSVPFWQNFNEELGMSYDALNNGYAANMAGLAIGCIIFIPIALRIGRRPVYLFTSLIMFAAGAWQAETYTVGDMVGMNAIAGVAGAVNEALFQVTVSDLFFVHQRGTMNGVYLMMVMIGNYLGPVYGGQVAVTMGWRWACWSCTIFTGIITVFMFFFLEESKYIPLPLNGRQVSTTSSTDGNHLVQVSSVTKTPLPDDSKNDNEAVLAQQRQTGEIDGSVPMKSYRARHAFWTLDKHASHQRRTFWKDFYEPFQILAVFPAVMFAALQYGWSIAMLAILAVTQSSLYSLPPYNFTAAGIGNMNLPPFIGSILGALFGGPLVDYTIVQIAKRRGGIYEPETRLWLFLIPGLSMTIGCLMYGLTIAQGMPWIINAIGAGFIGFSIGGCGDMSLTYLQDSYQLIVGPALTGVVFVRNVIATILVFAVTPWMAGMGVYDMYVVLGCLSTAVALTCVPMVIWGRRFRVKLAAKYDHFIDQQY</sequence>
<feature type="transmembrane region" description="Helical" evidence="6">
    <location>
        <begin position="206"/>
        <end position="226"/>
    </location>
</feature>
<feature type="transmembrane region" description="Helical" evidence="6">
    <location>
        <begin position="177"/>
        <end position="194"/>
    </location>
</feature>
<proteinExistence type="predicted"/>
<keyword evidence="9" id="KW-1185">Reference proteome</keyword>
<feature type="transmembrane region" description="Helical" evidence="6">
    <location>
        <begin position="370"/>
        <end position="389"/>
    </location>
</feature>
<dbReference type="AlphaFoldDB" id="A0A8H4TK51"/>
<keyword evidence="4 6" id="KW-0472">Membrane</keyword>
<keyword evidence="3 6" id="KW-1133">Transmembrane helix</keyword>
<feature type="transmembrane region" description="Helical" evidence="6">
    <location>
        <begin position="410"/>
        <end position="429"/>
    </location>
</feature>
<organism evidence="8 9">
    <name type="scientific">Fusarium sarcochroum</name>
    <dbReference type="NCBI Taxonomy" id="1208366"/>
    <lineage>
        <taxon>Eukaryota</taxon>
        <taxon>Fungi</taxon>
        <taxon>Dikarya</taxon>
        <taxon>Ascomycota</taxon>
        <taxon>Pezizomycotina</taxon>
        <taxon>Sordariomycetes</taxon>
        <taxon>Hypocreomycetidae</taxon>
        <taxon>Hypocreales</taxon>
        <taxon>Nectriaceae</taxon>
        <taxon>Fusarium</taxon>
        <taxon>Fusarium lateritium species complex</taxon>
    </lineage>
</organism>
<dbReference type="PANTHER" id="PTHR23502:SF50">
    <property type="entry name" value="TRANSPORTER, PUTATIVE (AFU_ORTHOLOGUE AFUA_5G00430)-RELATED"/>
    <property type="match status" value="1"/>
</dbReference>
<gene>
    <name evidence="8" type="ORF">FSARC_10752</name>
</gene>
<reference evidence="8" key="1">
    <citation type="journal article" date="2020" name="BMC Genomics">
        <title>Correction to: Identification and distribution of gene clusters required for synthesis of sphingolipid metabolism inhibitors in diverse species of the filamentous fungus Fusarium.</title>
        <authorList>
            <person name="Kim H.S."/>
            <person name="Lohmar J.M."/>
            <person name="Busman M."/>
            <person name="Brown D.W."/>
            <person name="Naumann T.A."/>
            <person name="Divon H.H."/>
            <person name="Lysoe E."/>
            <person name="Uhlig S."/>
            <person name="Proctor R.H."/>
        </authorList>
    </citation>
    <scope>NUCLEOTIDE SEQUENCE</scope>
    <source>
        <strain evidence="8">NRRL 20472</strain>
    </source>
</reference>
<dbReference type="Pfam" id="PF07690">
    <property type="entry name" value="MFS_1"/>
    <property type="match status" value="1"/>
</dbReference>
<evidence type="ECO:0000256" key="1">
    <source>
        <dbReference type="ARBA" id="ARBA00004141"/>
    </source>
</evidence>
<feature type="transmembrane region" description="Helical" evidence="6">
    <location>
        <begin position="92"/>
        <end position="111"/>
    </location>
</feature>
<dbReference type="InterPro" id="IPR011701">
    <property type="entry name" value="MFS"/>
</dbReference>
<comment type="caution">
    <text evidence="8">The sequence shown here is derived from an EMBL/GenBank/DDBJ whole genome shotgun (WGS) entry which is preliminary data.</text>
</comment>
<comment type="subcellular location">
    <subcellularLocation>
        <location evidence="1">Membrane</location>
        <topology evidence="1">Multi-pass membrane protein</topology>
    </subcellularLocation>
</comment>
<feature type="transmembrane region" description="Helical" evidence="6">
    <location>
        <begin position="53"/>
        <end position="72"/>
    </location>
</feature>
<feature type="transmembrane region" description="Helical" evidence="6">
    <location>
        <begin position="323"/>
        <end position="350"/>
    </location>
</feature>
<dbReference type="GO" id="GO:0005886">
    <property type="term" value="C:plasma membrane"/>
    <property type="evidence" value="ECO:0007669"/>
    <property type="project" value="TreeGrafter"/>
</dbReference>